<evidence type="ECO:0000313" key="1">
    <source>
        <dbReference type="EMBL" id="PIC42001.1"/>
    </source>
</evidence>
<name>A0A2G5URJ5_9PELO</name>
<dbReference type="EMBL" id="PDUG01000003">
    <property type="protein sequence ID" value="PIC42001.1"/>
    <property type="molecule type" value="Genomic_DNA"/>
</dbReference>
<accession>A0A2G5URJ5</accession>
<sequence>MKSTLPICSPLTRFLWILERGLVSKRLVLVVLHQKWMTVSDYIYIRYGFVCSTIPKIAYFVDIDDPQDEIDTSNLFPIDTLSMDS</sequence>
<comment type="caution">
    <text evidence="1">The sequence shown here is derived from an EMBL/GenBank/DDBJ whole genome shotgun (WGS) entry which is preliminary data.</text>
</comment>
<keyword evidence="2" id="KW-1185">Reference proteome</keyword>
<protein>
    <submittedName>
        <fullName evidence="1">Uncharacterized protein</fullName>
    </submittedName>
</protein>
<dbReference type="AlphaFoldDB" id="A0A2G5URJ5"/>
<evidence type="ECO:0000313" key="2">
    <source>
        <dbReference type="Proteomes" id="UP000230233"/>
    </source>
</evidence>
<reference evidence="2" key="1">
    <citation type="submission" date="2017-10" db="EMBL/GenBank/DDBJ databases">
        <title>Rapid genome shrinkage in a self-fertile nematode reveals novel sperm competition proteins.</title>
        <authorList>
            <person name="Yin D."/>
            <person name="Schwarz E.M."/>
            <person name="Thomas C.G."/>
            <person name="Felde R.L."/>
            <person name="Korf I.F."/>
            <person name="Cutter A.D."/>
            <person name="Schartner C.M."/>
            <person name="Ralston E.J."/>
            <person name="Meyer B.J."/>
            <person name="Haag E.S."/>
        </authorList>
    </citation>
    <scope>NUCLEOTIDE SEQUENCE [LARGE SCALE GENOMIC DNA]</scope>
    <source>
        <strain evidence="2">JU1422</strain>
    </source>
</reference>
<dbReference type="Proteomes" id="UP000230233">
    <property type="component" value="Chromosome III"/>
</dbReference>
<gene>
    <name evidence="1" type="primary">Cnig_chr_III.g9217</name>
    <name evidence="1" type="ORF">B9Z55_009217</name>
</gene>
<proteinExistence type="predicted"/>
<organism evidence="1 2">
    <name type="scientific">Caenorhabditis nigoni</name>
    <dbReference type="NCBI Taxonomy" id="1611254"/>
    <lineage>
        <taxon>Eukaryota</taxon>
        <taxon>Metazoa</taxon>
        <taxon>Ecdysozoa</taxon>
        <taxon>Nematoda</taxon>
        <taxon>Chromadorea</taxon>
        <taxon>Rhabditida</taxon>
        <taxon>Rhabditina</taxon>
        <taxon>Rhabditomorpha</taxon>
        <taxon>Rhabditoidea</taxon>
        <taxon>Rhabditidae</taxon>
        <taxon>Peloderinae</taxon>
        <taxon>Caenorhabditis</taxon>
    </lineage>
</organism>